<keyword evidence="3" id="KW-1185">Reference proteome</keyword>
<accession>A0ABQ8TH78</accession>
<dbReference type="PANTHER" id="PTHR45913">
    <property type="entry name" value="EPM2A-INTERACTING PROTEIN 1"/>
    <property type="match status" value="1"/>
</dbReference>
<reference evidence="2 3" key="1">
    <citation type="journal article" date="2022" name="Allergy">
        <title>Genome assembly and annotation of Periplaneta americana reveal a comprehensive cockroach allergen profile.</title>
        <authorList>
            <person name="Wang L."/>
            <person name="Xiong Q."/>
            <person name="Saelim N."/>
            <person name="Wang L."/>
            <person name="Nong W."/>
            <person name="Wan A.T."/>
            <person name="Shi M."/>
            <person name="Liu X."/>
            <person name="Cao Q."/>
            <person name="Hui J.H.L."/>
            <person name="Sookrung N."/>
            <person name="Leung T.F."/>
            <person name="Tungtrongchitr A."/>
            <person name="Tsui S.K.W."/>
        </authorList>
    </citation>
    <scope>NUCLEOTIDE SEQUENCE [LARGE SCALE GENOMIC DNA]</scope>
    <source>
        <strain evidence="2">PWHHKU_190912</strain>
    </source>
</reference>
<comment type="caution">
    <text evidence="2">The sequence shown here is derived from an EMBL/GenBank/DDBJ whole genome shotgun (WGS) entry which is preliminary data.</text>
</comment>
<evidence type="ECO:0000313" key="3">
    <source>
        <dbReference type="Proteomes" id="UP001148838"/>
    </source>
</evidence>
<evidence type="ECO:0000313" key="2">
    <source>
        <dbReference type="EMBL" id="KAJ4445752.1"/>
    </source>
</evidence>
<sequence>MSERRKPMSERRKQMSERQKQMSETEADFRFEISSENEIKFTLITKILIIAVPYISADVRIMRLDLQFKLTDLQCDVTMKANCKDLTNVELFKSLAKNKYLKLRSFACSVEAMFATTYVCEKLFSTIKIVKIKLDHDRQTNAFVINYDWQNILLLSVEFPQNIIPKLITEWKYAKYIVFKVQRSAQRCWIRMAVTAVLITATTASRSTVSNFYTSKAALISTGKLYDVCRRTHVKALRCCRPNNDRSSCVFTGLLALTFHNCTRRFEENGSYVDFRLPPTTINAQHNVNTAVAVVCDTTNFSVDFRVRHFFRLFYAYLSCVNSR</sequence>
<proteinExistence type="predicted"/>
<dbReference type="EMBL" id="JAJSOF020000009">
    <property type="protein sequence ID" value="KAJ4445752.1"/>
    <property type="molecule type" value="Genomic_DNA"/>
</dbReference>
<dbReference type="Proteomes" id="UP001148838">
    <property type="component" value="Unassembled WGS sequence"/>
</dbReference>
<name>A0ABQ8TH78_PERAM</name>
<protein>
    <submittedName>
        <fullName evidence="2">Uncharacterized protein</fullName>
    </submittedName>
</protein>
<evidence type="ECO:0000256" key="1">
    <source>
        <dbReference type="SAM" id="MobiDB-lite"/>
    </source>
</evidence>
<organism evidence="2 3">
    <name type="scientific">Periplaneta americana</name>
    <name type="common">American cockroach</name>
    <name type="synonym">Blatta americana</name>
    <dbReference type="NCBI Taxonomy" id="6978"/>
    <lineage>
        <taxon>Eukaryota</taxon>
        <taxon>Metazoa</taxon>
        <taxon>Ecdysozoa</taxon>
        <taxon>Arthropoda</taxon>
        <taxon>Hexapoda</taxon>
        <taxon>Insecta</taxon>
        <taxon>Pterygota</taxon>
        <taxon>Neoptera</taxon>
        <taxon>Polyneoptera</taxon>
        <taxon>Dictyoptera</taxon>
        <taxon>Blattodea</taxon>
        <taxon>Blattoidea</taxon>
        <taxon>Blattidae</taxon>
        <taxon>Blattinae</taxon>
        <taxon>Periplaneta</taxon>
    </lineage>
</organism>
<dbReference type="PANTHER" id="PTHR45913:SF5">
    <property type="entry name" value="GENERAL TRANSCRIPTION FACTOR II-I REPEAT DOMAIN-CONTAINING PROTEIN 2A-LIKE PROTEIN"/>
    <property type="match status" value="1"/>
</dbReference>
<feature type="region of interest" description="Disordered" evidence="1">
    <location>
        <begin position="1"/>
        <end position="23"/>
    </location>
</feature>
<gene>
    <name evidence="2" type="ORF">ANN_12437</name>
</gene>